<keyword evidence="2" id="KW-1185">Reference proteome</keyword>
<dbReference type="Gene3D" id="1.20.1270.90">
    <property type="entry name" value="AF1782-like"/>
    <property type="match status" value="1"/>
</dbReference>
<dbReference type="NCBIfam" id="TIGR01603">
    <property type="entry name" value="maj_tail_phi13"/>
    <property type="match status" value="1"/>
</dbReference>
<organism evidence="1 2">
    <name type="scientific">Acidilutibacter cellobiosedens</name>
    <dbReference type="NCBI Taxonomy" id="2507161"/>
    <lineage>
        <taxon>Bacteria</taxon>
        <taxon>Bacillati</taxon>
        <taxon>Bacillota</taxon>
        <taxon>Tissierellia</taxon>
        <taxon>Tissierellales</taxon>
        <taxon>Acidilutibacteraceae</taxon>
        <taxon>Acidilutibacter</taxon>
    </lineage>
</organism>
<dbReference type="OrthoDB" id="3078218at2"/>
<reference evidence="2" key="1">
    <citation type="submission" date="2019-01" db="EMBL/GenBank/DDBJ databases">
        <title>Draft genomes of a novel of Sporanaerobacter strains.</title>
        <authorList>
            <person name="Ma S."/>
        </authorList>
    </citation>
    <scope>NUCLEOTIDE SEQUENCE [LARGE SCALE GENOMIC DNA]</scope>
    <source>
        <strain evidence="2">NJN-17</strain>
    </source>
</reference>
<gene>
    <name evidence="1" type="ORF">EQM13_16305</name>
</gene>
<dbReference type="KEGG" id="spoa:EQM13_16305"/>
<name>A0A410QGG5_9FIRM</name>
<proteinExistence type="predicted"/>
<dbReference type="Proteomes" id="UP000287969">
    <property type="component" value="Chromosome"/>
</dbReference>
<protein>
    <recommendedName>
        <fullName evidence="3">Phage tail protein</fullName>
    </recommendedName>
</protein>
<evidence type="ECO:0000313" key="1">
    <source>
        <dbReference type="EMBL" id="QAT63015.1"/>
    </source>
</evidence>
<sequence length="267" mass="29832">MSQYGLKDIHFAILERDTKSEVSYYDVEEILGAINAKINPNVNTQELYADDQLWESISALGKIEVEIETADLPLKTRAKVLGNKYENGILIENKDDTPPYLALGFKSLRKGGKYRYVWLLKGVAQPMGEDFTTKKDNVEHKTPVIKFTFMPRNYDGDWKRTADEDSLEFTGANSWFSEVPIDSPPLSPADKSELLSAIGVAQNVLETANIGTEIGKYPEEAYEVFSNAIDDAQIVANNNNATQRDVDKAKVNLSLALLTFQGTKILE</sequence>
<dbReference type="InterPro" id="IPR006490">
    <property type="entry name" value="Maj_tail_phi13"/>
</dbReference>
<dbReference type="EMBL" id="CP035282">
    <property type="protein sequence ID" value="QAT63015.1"/>
    <property type="molecule type" value="Genomic_DNA"/>
</dbReference>
<evidence type="ECO:0000313" key="2">
    <source>
        <dbReference type="Proteomes" id="UP000287969"/>
    </source>
</evidence>
<dbReference type="RefSeq" id="WP_128753248.1">
    <property type="nucleotide sequence ID" value="NZ_CP035282.1"/>
</dbReference>
<dbReference type="AlphaFoldDB" id="A0A410QGG5"/>
<accession>A0A410QGG5</accession>
<evidence type="ECO:0008006" key="3">
    <source>
        <dbReference type="Google" id="ProtNLM"/>
    </source>
</evidence>